<dbReference type="InterPro" id="IPR011761">
    <property type="entry name" value="ATP-grasp"/>
</dbReference>
<dbReference type="AlphaFoldDB" id="A0A1F6EIJ3"/>
<organism evidence="3 4">
    <name type="scientific">Candidatus Kaiserbacteria bacterium RIFCSPLOWO2_01_FULL_53_17</name>
    <dbReference type="NCBI Taxonomy" id="1798511"/>
    <lineage>
        <taxon>Bacteria</taxon>
        <taxon>Candidatus Kaiseribacteriota</taxon>
    </lineage>
</organism>
<dbReference type="GO" id="GO:0009432">
    <property type="term" value="P:SOS response"/>
    <property type="evidence" value="ECO:0007669"/>
    <property type="project" value="TreeGrafter"/>
</dbReference>
<evidence type="ECO:0000259" key="2">
    <source>
        <dbReference type="PROSITE" id="PS50975"/>
    </source>
</evidence>
<dbReference type="Gene3D" id="3.30.470.20">
    <property type="entry name" value="ATP-grasp fold, B domain"/>
    <property type="match status" value="1"/>
</dbReference>
<proteinExistence type="predicted"/>
<dbReference type="GO" id="GO:0018169">
    <property type="term" value="F:ribosomal S6-glutamic acid ligase activity"/>
    <property type="evidence" value="ECO:0007669"/>
    <property type="project" value="TreeGrafter"/>
</dbReference>
<protein>
    <recommendedName>
        <fullName evidence="2">ATP-grasp domain-containing protein</fullName>
    </recommendedName>
</protein>
<keyword evidence="1" id="KW-0547">Nucleotide-binding</keyword>
<evidence type="ECO:0000256" key="1">
    <source>
        <dbReference type="PROSITE-ProRule" id="PRU00409"/>
    </source>
</evidence>
<accession>A0A1F6EIJ3</accession>
<dbReference type="SUPFAM" id="SSF56059">
    <property type="entry name" value="Glutathione synthetase ATP-binding domain-like"/>
    <property type="match status" value="1"/>
</dbReference>
<dbReference type="GO" id="GO:0005524">
    <property type="term" value="F:ATP binding"/>
    <property type="evidence" value="ECO:0007669"/>
    <property type="project" value="UniProtKB-UniRule"/>
</dbReference>
<dbReference type="PANTHER" id="PTHR21621">
    <property type="entry name" value="RIBOSOMAL PROTEIN S6 MODIFICATION PROTEIN"/>
    <property type="match status" value="1"/>
</dbReference>
<dbReference type="GO" id="GO:0046872">
    <property type="term" value="F:metal ion binding"/>
    <property type="evidence" value="ECO:0007669"/>
    <property type="project" value="InterPro"/>
</dbReference>
<reference evidence="3 4" key="1">
    <citation type="journal article" date="2016" name="Nat. Commun.">
        <title>Thousands of microbial genomes shed light on interconnected biogeochemical processes in an aquifer system.</title>
        <authorList>
            <person name="Anantharaman K."/>
            <person name="Brown C.T."/>
            <person name="Hug L.A."/>
            <person name="Sharon I."/>
            <person name="Castelle C.J."/>
            <person name="Probst A.J."/>
            <person name="Thomas B.C."/>
            <person name="Singh A."/>
            <person name="Wilkins M.J."/>
            <person name="Karaoz U."/>
            <person name="Brodie E.L."/>
            <person name="Williams K.H."/>
            <person name="Hubbard S.S."/>
            <person name="Banfield J.F."/>
        </authorList>
    </citation>
    <scope>NUCLEOTIDE SEQUENCE [LARGE SCALE GENOMIC DNA]</scope>
</reference>
<dbReference type="PANTHER" id="PTHR21621:SF0">
    <property type="entry name" value="BETA-CITRYLGLUTAMATE SYNTHASE B-RELATED"/>
    <property type="match status" value="1"/>
</dbReference>
<dbReference type="PROSITE" id="PS50975">
    <property type="entry name" value="ATP_GRASP"/>
    <property type="match status" value="1"/>
</dbReference>
<keyword evidence="1" id="KW-0067">ATP-binding</keyword>
<gene>
    <name evidence="3" type="ORF">A3A38_03375</name>
</gene>
<evidence type="ECO:0000313" key="3">
    <source>
        <dbReference type="EMBL" id="OGG73142.1"/>
    </source>
</evidence>
<dbReference type="Gene3D" id="3.30.1490.20">
    <property type="entry name" value="ATP-grasp fold, A domain"/>
    <property type="match status" value="1"/>
</dbReference>
<dbReference type="InterPro" id="IPR013815">
    <property type="entry name" value="ATP_grasp_subdomain_1"/>
</dbReference>
<comment type="caution">
    <text evidence="3">The sequence shown here is derived from an EMBL/GenBank/DDBJ whole genome shotgun (WGS) entry which is preliminary data.</text>
</comment>
<dbReference type="EMBL" id="MFLY01000008">
    <property type="protein sequence ID" value="OGG73142.1"/>
    <property type="molecule type" value="Genomic_DNA"/>
</dbReference>
<evidence type="ECO:0000313" key="4">
    <source>
        <dbReference type="Proteomes" id="UP000177306"/>
    </source>
</evidence>
<dbReference type="GO" id="GO:0005737">
    <property type="term" value="C:cytoplasm"/>
    <property type="evidence" value="ECO:0007669"/>
    <property type="project" value="TreeGrafter"/>
</dbReference>
<dbReference type="Proteomes" id="UP000177306">
    <property type="component" value="Unassembled WGS sequence"/>
</dbReference>
<sequence>MLAYRLSRYRFFTRFERALRRLSLSLDRLNYSLWHTLGIIRFGTDSSRAKTYRSQVVWEEAIQRGIPMQQLRFLGTETDIYRAHLGRWVYFESLPIPHELPQTAFQWIDDKFLLYRLLRAAGIPIPETESVTDENAARHALRSCGGPVVVKPRAGSRGRHTTTHVATEEDVGKAFRCARELCRYVLVSRHLKGSVCRGTLVAGKLVGFFQADPARVRGDGVSTIRELVEEKNASKHVRVHDVVLNAGHADFLSRFGHDFDSVLEKGKTIDLSHWTGRILGGETWELLDTVHPALRRSLEKAAAVLGVPVVGFDLIIEDPEKDPATQEWGIIEANSLPFIDLHYLPLHGTPSNVAAHVWDLWGEGGTR</sequence>
<name>A0A1F6EIJ3_9BACT</name>
<feature type="domain" description="ATP-grasp" evidence="2">
    <location>
        <begin position="115"/>
        <end position="362"/>
    </location>
</feature>